<keyword evidence="1" id="KW-1133">Transmembrane helix</keyword>
<evidence type="ECO:0000313" key="2">
    <source>
        <dbReference type="EMBL" id="MBI5128242.1"/>
    </source>
</evidence>
<name>A0A933VU24_RHOPL</name>
<accession>A0A933VU24</accession>
<feature type="transmembrane region" description="Helical" evidence="1">
    <location>
        <begin position="21"/>
        <end position="44"/>
    </location>
</feature>
<evidence type="ECO:0000256" key="1">
    <source>
        <dbReference type="SAM" id="Phobius"/>
    </source>
</evidence>
<dbReference type="Proteomes" id="UP000782519">
    <property type="component" value="Unassembled WGS sequence"/>
</dbReference>
<gene>
    <name evidence="2" type="ORF">HZA66_02255</name>
</gene>
<evidence type="ECO:0000313" key="3">
    <source>
        <dbReference type="Proteomes" id="UP000782519"/>
    </source>
</evidence>
<keyword evidence="1" id="KW-0812">Transmembrane</keyword>
<keyword evidence="1" id="KW-0472">Membrane</keyword>
<reference evidence="2" key="1">
    <citation type="submission" date="2020-07" db="EMBL/GenBank/DDBJ databases">
        <title>Huge and variable diversity of episymbiotic CPR bacteria and DPANN archaea in groundwater ecosystems.</title>
        <authorList>
            <person name="He C.Y."/>
            <person name="Keren R."/>
            <person name="Whittaker M."/>
            <person name="Farag I.F."/>
            <person name="Doudna J."/>
            <person name="Cate J.H.D."/>
            <person name="Banfield J.F."/>
        </authorList>
    </citation>
    <scope>NUCLEOTIDE SEQUENCE</scope>
    <source>
        <strain evidence="2">NC_groundwater_1818_Pr3_B-0.1um_66_35</strain>
    </source>
</reference>
<proteinExistence type="predicted"/>
<sequence>MSLVSSASAPRRAIPAARRTYRVPVAIGSTISLLAIAAIAYLLWPTWRAQPVGDPDRTPVSIGETLFNVPTKAFRVKFQRHSGPQERVDLTFLYPSLAPPERPKRASAEDIEEFHPIDRIFVSIAAHHDALAPEMRLRTIYPRYLTPSSQQQVEDGLTLRPFVDASPYSAEDLFAAEQPPFAARCTRDRQTPGMCISERRIDGADLTFRFPRQWLTQWRDVATAIDRLTAQLHAVRG</sequence>
<protein>
    <submittedName>
        <fullName evidence="2">Uncharacterized protein</fullName>
    </submittedName>
</protein>
<dbReference type="AlphaFoldDB" id="A0A933VU24"/>
<comment type="caution">
    <text evidence="2">The sequence shown here is derived from an EMBL/GenBank/DDBJ whole genome shotgun (WGS) entry which is preliminary data.</text>
</comment>
<organism evidence="2 3">
    <name type="scientific">Rhodopseudomonas palustris</name>
    <dbReference type="NCBI Taxonomy" id="1076"/>
    <lineage>
        <taxon>Bacteria</taxon>
        <taxon>Pseudomonadati</taxon>
        <taxon>Pseudomonadota</taxon>
        <taxon>Alphaproteobacteria</taxon>
        <taxon>Hyphomicrobiales</taxon>
        <taxon>Nitrobacteraceae</taxon>
        <taxon>Rhodopseudomonas</taxon>
    </lineage>
</organism>
<dbReference type="EMBL" id="JACRJB010000007">
    <property type="protein sequence ID" value="MBI5128242.1"/>
    <property type="molecule type" value="Genomic_DNA"/>
</dbReference>